<evidence type="ECO:0000256" key="6">
    <source>
        <dbReference type="ARBA" id="ARBA00023054"/>
    </source>
</evidence>
<dbReference type="Pfam" id="PF06102">
    <property type="entry name" value="RRP36"/>
    <property type="match status" value="1"/>
</dbReference>
<feature type="region of interest" description="Disordered" evidence="11">
    <location>
        <begin position="266"/>
        <end position="301"/>
    </location>
</feature>
<accession>A0A6A6FIL8</accession>
<keyword evidence="5 10" id="KW-0698">rRNA processing</keyword>
<comment type="subcellular location">
    <subcellularLocation>
        <location evidence="1 10">Nucleus</location>
        <location evidence="1 10">Nucleolus</location>
    </subcellularLocation>
</comment>
<evidence type="ECO:0000256" key="7">
    <source>
        <dbReference type="ARBA" id="ARBA00023242"/>
    </source>
</evidence>
<dbReference type="EMBL" id="ML992671">
    <property type="protein sequence ID" value="KAF2213104.1"/>
    <property type="molecule type" value="Genomic_DNA"/>
</dbReference>
<evidence type="ECO:0000256" key="1">
    <source>
        <dbReference type="ARBA" id="ARBA00004604"/>
    </source>
</evidence>
<evidence type="ECO:0000256" key="3">
    <source>
        <dbReference type="ARBA" id="ARBA00011167"/>
    </source>
</evidence>
<dbReference type="GO" id="GO:0000462">
    <property type="term" value="P:maturation of SSU-rRNA from tricistronic rRNA transcript (SSU-rRNA, 5.8S rRNA, LSU-rRNA)"/>
    <property type="evidence" value="ECO:0007669"/>
    <property type="project" value="TreeGrafter"/>
</dbReference>
<feature type="region of interest" description="Disordered" evidence="11">
    <location>
        <begin position="216"/>
        <end position="246"/>
    </location>
</feature>
<feature type="compositionally biased region" description="Polar residues" evidence="11">
    <location>
        <begin position="24"/>
        <end position="34"/>
    </location>
</feature>
<evidence type="ECO:0000313" key="13">
    <source>
        <dbReference type="Proteomes" id="UP000799539"/>
    </source>
</evidence>
<keyword evidence="13" id="KW-1185">Reference proteome</keyword>
<dbReference type="Proteomes" id="UP000799539">
    <property type="component" value="Unassembled WGS sequence"/>
</dbReference>
<organism evidence="12 13">
    <name type="scientific">Cercospora zeae-maydis SCOH1-5</name>
    <dbReference type="NCBI Taxonomy" id="717836"/>
    <lineage>
        <taxon>Eukaryota</taxon>
        <taxon>Fungi</taxon>
        <taxon>Dikarya</taxon>
        <taxon>Ascomycota</taxon>
        <taxon>Pezizomycotina</taxon>
        <taxon>Dothideomycetes</taxon>
        <taxon>Dothideomycetidae</taxon>
        <taxon>Mycosphaerellales</taxon>
        <taxon>Mycosphaerellaceae</taxon>
        <taxon>Cercospora</taxon>
    </lineage>
</organism>
<comment type="subunit">
    <text evidence="3 10">Associates with 90S and pre-40S pre-ribosomal particles.</text>
</comment>
<dbReference type="GO" id="GO:0030686">
    <property type="term" value="C:90S preribosome"/>
    <property type="evidence" value="ECO:0007669"/>
    <property type="project" value="TreeGrafter"/>
</dbReference>
<sequence length="301" mass="34661">MDDASGREDEHSDTGVSDNKPARSRQTYEQQIGNLSFGALKQAQDAVSRKRKRGSDTTADQEDKLVALRDRLRQIKEQKVSKPLEASKTAKKSKLSRQAPSDDSSDGDSASDSDSGPSEEDAPHKSRTSKHAPTAQSTKYQVSRRRQVVDVPKRNIRDPRFDAIHQRAPTGNLDKAYSFLVDYQKDEIKELKAEIKRTKSEEEKDILRRKVNSMENRLKAKAAKEREQEVLRKHRKEEKTKVEQGKTPYYLKKKELKEQALVEKFKGMKSKERQKLIEKRQKKESQKEKKRMPEARRMAVG</sequence>
<dbReference type="GO" id="GO:0005730">
    <property type="term" value="C:nucleolus"/>
    <property type="evidence" value="ECO:0007669"/>
    <property type="project" value="UniProtKB-SubCell"/>
</dbReference>
<keyword evidence="7 10" id="KW-0539">Nucleus</keyword>
<evidence type="ECO:0000256" key="4">
    <source>
        <dbReference type="ARBA" id="ARBA00022517"/>
    </source>
</evidence>
<evidence type="ECO:0000256" key="5">
    <source>
        <dbReference type="ARBA" id="ARBA00022552"/>
    </source>
</evidence>
<dbReference type="PANTHER" id="PTHR21738">
    <property type="entry name" value="RIBOSOMAL RNA PROCESSING PROTEIN 36 HOMOLOG"/>
    <property type="match status" value="1"/>
</dbReference>
<comment type="similarity">
    <text evidence="2 10">Belongs to the RRP36 family.</text>
</comment>
<dbReference type="AlphaFoldDB" id="A0A6A6FIL8"/>
<dbReference type="PANTHER" id="PTHR21738:SF0">
    <property type="entry name" value="RIBOSOMAL RNA PROCESSING PROTEIN 36 HOMOLOG"/>
    <property type="match status" value="1"/>
</dbReference>
<comment type="function">
    <text evidence="9 10">Component of the 90S pre-ribosome involved in the maturation of rRNAs. Required for early cleavages of the pre-RNAs in the 40S ribosomal subunit maturation pathway.</text>
</comment>
<feature type="region of interest" description="Disordered" evidence="11">
    <location>
        <begin position="1"/>
        <end position="154"/>
    </location>
</feature>
<keyword evidence="4 10" id="KW-0690">Ribosome biogenesis</keyword>
<keyword evidence="8 10" id="KW-0687">Ribonucleoprotein</keyword>
<evidence type="ECO:0000256" key="11">
    <source>
        <dbReference type="SAM" id="MobiDB-lite"/>
    </source>
</evidence>
<evidence type="ECO:0000256" key="10">
    <source>
        <dbReference type="RuleBase" id="RU368027"/>
    </source>
</evidence>
<feature type="compositionally biased region" description="Basic and acidic residues" evidence="11">
    <location>
        <begin position="216"/>
        <end position="244"/>
    </location>
</feature>
<feature type="compositionally biased region" description="Basic and acidic residues" evidence="11">
    <location>
        <begin position="1"/>
        <end position="13"/>
    </location>
</feature>
<evidence type="ECO:0000256" key="2">
    <source>
        <dbReference type="ARBA" id="ARBA00009418"/>
    </source>
</evidence>
<feature type="compositionally biased region" description="Basic and acidic residues" evidence="11">
    <location>
        <begin position="61"/>
        <end position="82"/>
    </location>
</feature>
<evidence type="ECO:0000313" key="12">
    <source>
        <dbReference type="EMBL" id="KAF2213104.1"/>
    </source>
</evidence>
<keyword evidence="6" id="KW-0175">Coiled coil</keyword>
<dbReference type="OrthoDB" id="448446at2759"/>
<gene>
    <name evidence="12" type="ORF">CERZMDRAFT_40350</name>
</gene>
<evidence type="ECO:0000256" key="8">
    <source>
        <dbReference type="ARBA" id="ARBA00023274"/>
    </source>
</evidence>
<protein>
    <recommendedName>
        <fullName evidence="10">rRNA biogenesis protein RRP36</fullName>
    </recommendedName>
</protein>
<evidence type="ECO:0000256" key="9">
    <source>
        <dbReference type="ARBA" id="ARBA00025053"/>
    </source>
</evidence>
<dbReference type="InterPro" id="IPR009292">
    <property type="entry name" value="RRP36"/>
</dbReference>
<name>A0A6A6FIL8_9PEZI</name>
<reference evidence="12" key="1">
    <citation type="journal article" date="2020" name="Stud. Mycol.">
        <title>101 Dothideomycetes genomes: a test case for predicting lifestyles and emergence of pathogens.</title>
        <authorList>
            <person name="Haridas S."/>
            <person name="Albert R."/>
            <person name="Binder M."/>
            <person name="Bloem J."/>
            <person name="Labutti K."/>
            <person name="Salamov A."/>
            <person name="Andreopoulos B."/>
            <person name="Baker S."/>
            <person name="Barry K."/>
            <person name="Bills G."/>
            <person name="Bluhm B."/>
            <person name="Cannon C."/>
            <person name="Castanera R."/>
            <person name="Culley D."/>
            <person name="Daum C."/>
            <person name="Ezra D."/>
            <person name="Gonzalez J."/>
            <person name="Henrissat B."/>
            <person name="Kuo A."/>
            <person name="Liang C."/>
            <person name="Lipzen A."/>
            <person name="Lutzoni F."/>
            <person name="Magnuson J."/>
            <person name="Mondo S."/>
            <person name="Nolan M."/>
            <person name="Ohm R."/>
            <person name="Pangilinan J."/>
            <person name="Park H.-J."/>
            <person name="Ramirez L."/>
            <person name="Alfaro M."/>
            <person name="Sun H."/>
            <person name="Tritt A."/>
            <person name="Yoshinaga Y."/>
            <person name="Zwiers L.-H."/>
            <person name="Turgeon B."/>
            <person name="Goodwin S."/>
            <person name="Spatafora J."/>
            <person name="Crous P."/>
            <person name="Grigoriev I."/>
        </authorList>
    </citation>
    <scope>NUCLEOTIDE SEQUENCE</scope>
    <source>
        <strain evidence="12">SCOH1-5</strain>
    </source>
</reference>
<proteinExistence type="inferred from homology"/>